<dbReference type="AlphaFoldDB" id="A0A6L3N2Y9"/>
<organism evidence="1 2">
    <name type="scientific">Burkholderia stagnalis</name>
    <dbReference type="NCBI Taxonomy" id="1503054"/>
    <lineage>
        <taxon>Bacteria</taxon>
        <taxon>Pseudomonadati</taxon>
        <taxon>Pseudomonadota</taxon>
        <taxon>Betaproteobacteria</taxon>
        <taxon>Burkholderiales</taxon>
        <taxon>Burkholderiaceae</taxon>
        <taxon>Burkholderia</taxon>
        <taxon>Burkholderia cepacia complex</taxon>
    </lineage>
</organism>
<evidence type="ECO:0000313" key="1">
    <source>
        <dbReference type="EMBL" id="KAB0640646.1"/>
    </source>
</evidence>
<name>A0A6L3N2Y9_9BURK</name>
<gene>
    <name evidence="1" type="ORF">F7R25_03890</name>
</gene>
<accession>A0A6L3N2Y9</accession>
<proteinExistence type="predicted"/>
<dbReference type="RefSeq" id="WP_150998348.1">
    <property type="nucleotide sequence ID" value="NZ_CABVPM010000001.1"/>
</dbReference>
<dbReference type="Proteomes" id="UP000473470">
    <property type="component" value="Unassembled WGS sequence"/>
</dbReference>
<reference evidence="1 2" key="1">
    <citation type="submission" date="2019-09" db="EMBL/GenBank/DDBJ databases">
        <title>Draft genome sequences of 48 bacterial type strains from the CCUG.</title>
        <authorList>
            <person name="Tunovic T."/>
            <person name="Pineiro-Iglesias B."/>
            <person name="Unosson C."/>
            <person name="Inganas E."/>
            <person name="Ohlen M."/>
            <person name="Cardew S."/>
            <person name="Jensie-Markopoulos S."/>
            <person name="Salva-Serra F."/>
            <person name="Jaen-Luchoro D."/>
            <person name="Karlsson R."/>
            <person name="Svensson-Stadler L."/>
            <person name="Chun J."/>
            <person name="Moore E."/>
        </authorList>
    </citation>
    <scope>NUCLEOTIDE SEQUENCE [LARGE SCALE GENOMIC DNA]</scope>
    <source>
        <strain evidence="1 2">CCUG 65686</strain>
    </source>
</reference>
<protein>
    <submittedName>
        <fullName evidence="1">Uncharacterized protein</fullName>
    </submittedName>
</protein>
<sequence>MSDLVMFEKERKLSVVGELIEDRIQSHRQDIASGMVGLSRAEIFRRYAYDFETRLRYYVGEDNYYDEVISILACAGYSLSRSDVAFNLSKACKEIGFDRDKKQFKRGRKKHE</sequence>
<evidence type="ECO:0000313" key="2">
    <source>
        <dbReference type="Proteomes" id="UP000473470"/>
    </source>
</evidence>
<comment type="caution">
    <text evidence="1">The sequence shown here is derived from an EMBL/GenBank/DDBJ whole genome shotgun (WGS) entry which is preliminary data.</text>
</comment>
<dbReference type="EMBL" id="VZOK01000004">
    <property type="protein sequence ID" value="KAB0640646.1"/>
    <property type="molecule type" value="Genomic_DNA"/>
</dbReference>